<dbReference type="PROSITE" id="PS01361">
    <property type="entry name" value="ZF_DOF_1"/>
    <property type="match status" value="1"/>
</dbReference>
<feature type="domain" description="Dof-type" evidence="10">
    <location>
        <begin position="106"/>
        <end position="160"/>
    </location>
</feature>
<evidence type="ECO:0000313" key="12">
    <source>
        <dbReference type="Proteomes" id="UP001396334"/>
    </source>
</evidence>
<evidence type="ECO:0000256" key="6">
    <source>
        <dbReference type="ARBA" id="ARBA00023163"/>
    </source>
</evidence>
<protein>
    <recommendedName>
        <fullName evidence="10">Dof-type domain-containing protein</fullName>
    </recommendedName>
</protein>
<dbReference type="Pfam" id="PF02701">
    <property type="entry name" value="Zn_ribbon_Dof"/>
    <property type="match status" value="1"/>
</dbReference>
<organism evidence="11 12">
    <name type="scientific">Hibiscus sabdariffa</name>
    <name type="common">roselle</name>
    <dbReference type="NCBI Taxonomy" id="183260"/>
    <lineage>
        <taxon>Eukaryota</taxon>
        <taxon>Viridiplantae</taxon>
        <taxon>Streptophyta</taxon>
        <taxon>Embryophyta</taxon>
        <taxon>Tracheophyta</taxon>
        <taxon>Spermatophyta</taxon>
        <taxon>Magnoliopsida</taxon>
        <taxon>eudicotyledons</taxon>
        <taxon>Gunneridae</taxon>
        <taxon>Pentapetalae</taxon>
        <taxon>rosids</taxon>
        <taxon>malvids</taxon>
        <taxon>Malvales</taxon>
        <taxon>Malvaceae</taxon>
        <taxon>Malvoideae</taxon>
        <taxon>Hibiscus</taxon>
    </lineage>
</organism>
<dbReference type="PROSITE" id="PS50884">
    <property type="entry name" value="ZF_DOF_2"/>
    <property type="match status" value="1"/>
</dbReference>
<feature type="region of interest" description="Disordered" evidence="9">
    <location>
        <begin position="34"/>
        <end position="98"/>
    </location>
</feature>
<evidence type="ECO:0000256" key="9">
    <source>
        <dbReference type="SAM" id="MobiDB-lite"/>
    </source>
</evidence>
<comment type="subcellular location">
    <subcellularLocation>
        <location evidence="8">Nucleus</location>
    </subcellularLocation>
</comment>
<evidence type="ECO:0000259" key="10">
    <source>
        <dbReference type="PROSITE" id="PS50884"/>
    </source>
</evidence>
<evidence type="ECO:0000256" key="7">
    <source>
        <dbReference type="ARBA" id="ARBA00023242"/>
    </source>
</evidence>
<keyword evidence="12" id="KW-1185">Reference proteome</keyword>
<dbReference type="Proteomes" id="UP001396334">
    <property type="component" value="Unassembled WGS sequence"/>
</dbReference>
<keyword evidence="4" id="KW-0805">Transcription regulation</keyword>
<dbReference type="EMBL" id="JBBPBN010000007">
    <property type="protein sequence ID" value="KAK9034254.1"/>
    <property type="molecule type" value="Genomic_DNA"/>
</dbReference>
<feature type="region of interest" description="Disordered" evidence="9">
    <location>
        <begin position="229"/>
        <end position="257"/>
    </location>
</feature>
<reference evidence="11 12" key="1">
    <citation type="journal article" date="2024" name="G3 (Bethesda)">
        <title>Genome assembly of Hibiscus sabdariffa L. provides insights into metabolisms of medicinal natural products.</title>
        <authorList>
            <person name="Kim T."/>
        </authorList>
    </citation>
    <scope>NUCLEOTIDE SEQUENCE [LARGE SCALE GENOMIC DNA]</scope>
    <source>
        <strain evidence="11">TK-2024</strain>
        <tissue evidence="11">Old leaves</tissue>
    </source>
</reference>
<keyword evidence="3" id="KW-0862">Zinc</keyword>
<gene>
    <name evidence="11" type="ORF">V6N11_050427</name>
</gene>
<keyword evidence="7 8" id="KW-0539">Nucleus</keyword>
<sequence>MSELKLFGKLIPLLTLNHDETLVDDCYERNLLSSSPNSLGPVPVNSNHGIQAQPPMEDQEKHGGGENDRIRLSERKPPSFESSKNEEKMETDGLQEKTLKKPDKILPCPRCNSNETKFCYYNNYNVNQPRHFCKNCQRYWTAGGAMRNVPVGAGRRKTKSSSSAAVALHYQFHHHATISEAILGAQASAVLTFGNSSHWPPPPPSPRPTLYRPGFPTSLYSLPAFSPALGKHSRDEKESVKPENGASNVKALKMDDLEEAGKSSTMATLMIKTKSTLNSGGIFDGFGSKTSKDRNYRLRTFPVLQANPAALSRSLNFHENT</sequence>
<evidence type="ECO:0000256" key="5">
    <source>
        <dbReference type="ARBA" id="ARBA00023125"/>
    </source>
</evidence>
<accession>A0ABR2TAP0</accession>
<feature type="compositionally biased region" description="Low complexity" evidence="9">
    <location>
        <begin position="34"/>
        <end position="47"/>
    </location>
</feature>
<keyword evidence="2 8" id="KW-0863">Zinc-finger</keyword>
<keyword evidence="1" id="KW-0479">Metal-binding</keyword>
<feature type="compositionally biased region" description="Basic and acidic residues" evidence="9">
    <location>
        <begin position="58"/>
        <end position="98"/>
    </location>
</feature>
<evidence type="ECO:0000256" key="3">
    <source>
        <dbReference type="ARBA" id="ARBA00022833"/>
    </source>
</evidence>
<evidence type="ECO:0000256" key="4">
    <source>
        <dbReference type="ARBA" id="ARBA00023015"/>
    </source>
</evidence>
<feature type="compositionally biased region" description="Basic and acidic residues" evidence="9">
    <location>
        <begin position="232"/>
        <end position="241"/>
    </location>
</feature>
<dbReference type="PANTHER" id="PTHR31089">
    <property type="entry name" value="CYCLIC DOF FACTOR 2"/>
    <property type="match status" value="1"/>
</dbReference>
<keyword evidence="5 8" id="KW-0238">DNA-binding</keyword>
<keyword evidence="6" id="KW-0804">Transcription</keyword>
<evidence type="ECO:0000256" key="2">
    <source>
        <dbReference type="ARBA" id="ARBA00022771"/>
    </source>
</evidence>
<dbReference type="InterPro" id="IPR003851">
    <property type="entry name" value="Znf_Dof"/>
</dbReference>
<proteinExistence type="predicted"/>
<dbReference type="PANTHER" id="PTHR31089:SF78">
    <property type="entry name" value="CYCLIC DOF FACTOR 5"/>
    <property type="match status" value="1"/>
</dbReference>
<name>A0ABR2TAP0_9ROSI</name>
<evidence type="ECO:0000313" key="11">
    <source>
        <dbReference type="EMBL" id="KAK9034254.1"/>
    </source>
</evidence>
<evidence type="ECO:0000256" key="8">
    <source>
        <dbReference type="PROSITE-ProRule" id="PRU00071"/>
    </source>
</evidence>
<evidence type="ECO:0000256" key="1">
    <source>
        <dbReference type="ARBA" id="ARBA00022723"/>
    </source>
</evidence>
<dbReference type="InterPro" id="IPR045174">
    <property type="entry name" value="Dof"/>
</dbReference>
<comment type="caution">
    <text evidence="11">The sequence shown here is derived from an EMBL/GenBank/DDBJ whole genome shotgun (WGS) entry which is preliminary data.</text>
</comment>